<comment type="caution">
    <text evidence="3">The sequence shown here is derived from an EMBL/GenBank/DDBJ whole genome shotgun (WGS) entry which is preliminary data.</text>
</comment>
<dbReference type="EMBL" id="JAIWYP010000001">
    <property type="protein sequence ID" value="KAH3880399.1"/>
    <property type="molecule type" value="Genomic_DNA"/>
</dbReference>
<dbReference type="InterPro" id="IPR001024">
    <property type="entry name" value="PLAT/LH2_dom"/>
</dbReference>
<accession>A0A9D4MR23</accession>
<keyword evidence="4" id="KW-1185">Reference proteome</keyword>
<dbReference type="InterPro" id="IPR036392">
    <property type="entry name" value="PLAT/LH2_dom_sf"/>
</dbReference>
<reference evidence="3" key="2">
    <citation type="submission" date="2020-11" db="EMBL/GenBank/DDBJ databases">
        <authorList>
            <person name="McCartney M.A."/>
            <person name="Auch B."/>
            <person name="Kono T."/>
            <person name="Mallez S."/>
            <person name="Becker A."/>
            <person name="Gohl D.M."/>
            <person name="Silverstein K.A.T."/>
            <person name="Koren S."/>
            <person name="Bechman K.B."/>
            <person name="Herman A."/>
            <person name="Abrahante J.E."/>
            <person name="Garbe J."/>
        </authorList>
    </citation>
    <scope>NUCLEOTIDE SEQUENCE</scope>
    <source>
        <strain evidence="3">Duluth1</strain>
        <tissue evidence="3">Whole animal</tissue>
    </source>
</reference>
<evidence type="ECO:0000259" key="2">
    <source>
        <dbReference type="PROSITE" id="PS50095"/>
    </source>
</evidence>
<gene>
    <name evidence="3" type="ORF">DPMN_004313</name>
</gene>
<evidence type="ECO:0000313" key="3">
    <source>
        <dbReference type="EMBL" id="KAH3880399.1"/>
    </source>
</evidence>
<feature type="domain" description="PLAT" evidence="2">
    <location>
        <begin position="1"/>
        <end position="110"/>
    </location>
</feature>
<name>A0A9D4MR23_DREPO</name>
<dbReference type="Pfam" id="PF01477">
    <property type="entry name" value="PLAT"/>
    <property type="match status" value="1"/>
</dbReference>
<dbReference type="Gene3D" id="2.60.60.20">
    <property type="entry name" value="PLAT/LH2 domain"/>
    <property type="match status" value="1"/>
</dbReference>
<proteinExistence type="predicted"/>
<dbReference type="PANTHER" id="PTHR45901">
    <property type="entry name" value="PROTEIN CBG12474"/>
    <property type="match status" value="1"/>
</dbReference>
<dbReference type="AlphaFoldDB" id="A0A9D4MR23"/>
<dbReference type="PANTHER" id="PTHR45901:SF7">
    <property type="entry name" value="OXYGEN-REGULATED PROTEIN 1"/>
    <property type="match status" value="1"/>
</dbReference>
<evidence type="ECO:0000256" key="1">
    <source>
        <dbReference type="PROSITE-ProRule" id="PRU00152"/>
    </source>
</evidence>
<organism evidence="3 4">
    <name type="scientific">Dreissena polymorpha</name>
    <name type="common">Zebra mussel</name>
    <name type="synonym">Mytilus polymorpha</name>
    <dbReference type="NCBI Taxonomy" id="45954"/>
    <lineage>
        <taxon>Eukaryota</taxon>
        <taxon>Metazoa</taxon>
        <taxon>Spiralia</taxon>
        <taxon>Lophotrochozoa</taxon>
        <taxon>Mollusca</taxon>
        <taxon>Bivalvia</taxon>
        <taxon>Autobranchia</taxon>
        <taxon>Heteroconchia</taxon>
        <taxon>Euheterodonta</taxon>
        <taxon>Imparidentia</taxon>
        <taxon>Neoheterodontei</taxon>
        <taxon>Myida</taxon>
        <taxon>Dreissenoidea</taxon>
        <taxon>Dreissenidae</taxon>
        <taxon>Dreissena</taxon>
    </lineage>
</organism>
<dbReference type="SUPFAM" id="SSF49723">
    <property type="entry name" value="Lipase/lipooxygenase domain (PLAT/LH2 domain)"/>
    <property type="match status" value="1"/>
</dbReference>
<dbReference type="PROSITE" id="PS50095">
    <property type="entry name" value="PLAT"/>
    <property type="match status" value="1"/>
</dbReference>
<comment type="caution">
    <text evidence="1">Lacks conserved residue(s) required for the propagation of feature annotation.</text>
</comment>
<dbReference type="InterPro" id="IPR052970">
    <property type="entry name" value="Inner_ear_hair_cell_LOXHD"/>
</dbReference>
<sequence length="122" mass="13959">MAFLACPAKMYGPDGTSEEISLGNNALENNADYFDEGMCDKFTIEVQGIGRIRKVRIGHDDEGTMSGWFLEKLLIQRRPRDGTKTEDNFFFVNRWFARSEDDGKIVRELFPTDEFGRPLKGL</sequence>
<evidence type="ECO:0000313" key="4">
    <source>
        <dbReference type="Proteomes" id="UP000828390"/>
    </source>
</evidence>
<dbReference type="Proteomes" id="UP000828390">
    <property type="component" value="Unassembled WGS sequence"/>
</dbReference>
<protein>
    <recommendedName>
        <fullName evidence="2">PLAT domain-containing protein</fullName>
    </recommendedName>
</protein>
<reference evidence="3" key="1">
    <citation type="journal article" date="2019" name="bioRxiv">
        <title>The Genome of the Zebra Mussel, Dreissena polymorpha: A Resource for Invasive Species Research.</title>
        <authorList>
            <person name="McCartney M.A."/>
            <person name="Auch B."/>
            <person name="Kono T."/>
            <person name="Mallez S."/>
            <person name="Zhang Y."/>
            <person name="Obille A."/>
            <person name="Becker A."/>
            <person name="Abrahante J.E."/>
            <person name="Garbe J."/>
            <person name="Badalamenti J.P."/>
            <person name="Herman A."/>
            <person name="Mangelson H."/>
            <person name="Liachko I."/>
            <person name="Sullivan S."/>
            <person name="Sone E.D."/>
            <person name="Koren S."/>
            <person name="Silverstein K.A.T."/>
            <person name="Beckman K.B."/>
            <person name="Gohl D.M."/>
        </authorList>
    </citation>
    <scope>NUCLEOTIDE SEQUENCE</scope>
    <source>
        <strain evidence="3">Duluth1</strain>
        <tissue evidence="3">Whole animal</tissue>
    </source>
</reference>